<gene>
    <name evidence="1" type="ORF">Acr_00g0074190</name>
</gene>
<dbReference type="PANTHER" id="PTHR13554:SF10">
    <property type="entry name" value="26S PROTEASOME NON-ATPASE REGULATORY SUBUNIT 5"/>
    <property type="match status" value="1"/>
</dbReference>
<sequence>MEEEYSVNDPTQLLAAASDFAHYPGVQSDAFTKEFLDRFPLPVIISALQTKGDVTGLEHALVSCLEGIFRTKYGASLIPHYMPFVVAGLGADSQRVRCVACKTVCTFTTISALS</sequence>
<dbReference type="PANTHER" id="PTHR13554">
    <property type="entry name" value="26S PROTEASOME NON-ATPASE REGULATORY SUBUNIT 5-RELATED"/>
    <property type="match status" value="1"/>
</dbReference>
<comment type="caution">
    <text evidence="1">The sequence shown here is derived from an EMBL/GenBank/DDBJ whole genome shotgun (WGS) entry which is preliminary data.</text>
</comment>
<accession>A0A7J0DSB4</accession>
<protein>
    <submittedName>
        <fullName evidence="1">ARM repeat superfamily protein</fullName>
    </submittedName>
</protein>
<dbReference type="AlphaFoldDB" id="A0A7J0DSB4"/>
<dbReference type="InterPro" id="IPR019538">
    <property type="entry name" value="PSMD5"/>
</dbReference>
<proteinExistence type="predicted"/>
<dbReference type="EMBL" id="BJWL01000375">
    <property type="protein sequence ID" value="GFS41418.1"/>
    <property type="molecule type" value="Genomic_DNA"/>
</dbReference>
<dbReference type="GO" id="GO:0005829">
    <property type="term" value="C:cytosol"/>
    <property type="evidence" value="ECO:0007669"/>
    <property type="project" value="TreeGrafter"/>
</dbReference>
<evidence type="ECO:0000313" key="1">
    <source>
        <dbReference type="EMBL" id="GFS41418.1"/>
    </source>
</evidence>
<organism evidence="1 2">
    <name type="scientific">Actinidia rufa</name>
    <dbReference type="NCBI Taxonomy" id="165716"/>
    <lineage>
        <taxon>Eukaryota</taxon>
        <taxon>Viridiplantae</taxon>
        <taxon>Streptophyta</taxon>
        <taxon>Embryophyta</taxon>
        <taxon>Tracheophyta</taxon>
        <taxon>Spermatophyta</taxon>
        <taxon>Magnoliopsida</taxon>
        <taxon>eudicotyledons</taxon>
        <taxon>Gunneridae</taxon>
        <taxon>Pentapetalae</taxon>
        <taxon>asterids</taxon>
        <taxon>Ericales</taxon>
        <taxon>Actinidiaceae</taxon>
        <taxon>Actinidia</taxon>
    </lineage>
</organism>
<keyword evidence="2" id="KW-1185">Reference proteome</keyword>
<dbReference type="Proteomes" id="UP000585474">
    <property type="component" value="Unassembled WGS sequence"/>
</dbReference>
<reference evidence="2" key="1">
    <citation type="submission" date="2019-07" db="EMBL/GenBank/DDBJ databases">
        <title>De Novo Assembly of kiwifruit Actinidia rufa.</title>
        <authorList>
            <person name="Sugita-Konishi S."/>
            <person name="Sato K."/>
            <person name="Mori E."/>
            <person name="Abe Y."/>
            <person name="Kisaki G."/>
            <person name="Hamano K."/>
            <person name="Suezawa K."/>
            <person name="Otani M."/>
            <person name="Fukuda T."/>
            <person name="Manabe T."/>
            <person name="Gomi K."/>
            <person name="Tabuchi M."/>
            <person name="Akimitsu K."/>
            <person name="Kataoka I."/>
        </authorList>
    </citation>
    <scope>NUCLEOTIDE SEQUENCE [LARGE SCALE GENOMIC DNA]</scope>
    <source>
        <strain evidence="2">cv. Fuchu</strain>
    </source>
</reference>
<name>A0A7J0DSB4_9ERIC</name>
<dbReference type="OrthoDB" id="10250600at2759"/>
<evidence type="ECO:0000313" key="2">
    <source>
        <dbReference type="Proteomes" id="UP000585474"/>
    </source>
</evidence>
<dbReference type="GO" id="GO:0043248">
    <property type="term" value="P:proteasome assembly"/>
    <property type="evidence" value="ECO:0007669"/>
    <property type="project" value="InterPro"/>
</dbReference>